<evidence type="ECO:0000313" key="1">
    <source>
        <dbReference type="EMBL" id="GIJ66232.1"/>
    </source>
</evidence>
<dbReference type="AlphaFoldDB" id="A0A8J3ZNM7"/>
<sequence>MWGKDGWGQLLALVLAWVVWRVGHNIWTGWRKARSDHSPITVALVLSWITLQVRRDPDPDTDTELDPAPVHRKRVGRRTVQVAENRWKIERYDLDKDELPPATPTPQAPNSQLHIWIRRSFDEGARYSDIVRDGQTLFKRSEASIKRAIREVRKGQKNARAGR</sequence>
<comment type="caution">
    <text evidence="1">The sequence shown here is derived from an EMBL/GenBank/DDBJ whole genome shotgun (WGS) entry which is preliminary data.</text>
</comment>
<keyword evidence="2" id="KW-1185">Reference proteome</keyword>
<name>A0A8J3ZNM7_9ACTN</name>
<protein>
    <submittedName>
        <fullName evidence="1">Uncharacterized protein</fullName>
    </submittedName>
</protein>
<evidence type="ECO:0000313" key="2">
    <source>
        <dbReference type="Proteomes" id="UP000635606"/>
    </source>
</evidence>
<proteinExistence type="predicted"/>
<reference evidence="1" key="1">
    <citation type="submission" date="2021-01" db="EMBL/GenBank/DDBJ databases">
        <title>Whole genome shotgun sequence of Virgisporangium ochraceum NBRC 16418.</title>
        <authorList>
            <person name="Komaki H."/>
            <person name="Tamura T."/>
        </authorList>
    </citation>
    <scope>NUCLEOTIDE SEQUENCE</scope>
    <source>
        <strain evidence="1">NBRC 16418</strain>
    </source>
</reference>
<dbReference type="Proteomes" id="UP000635606">
    <property type="component" value="Unassembled WGS sequence"/>
</dbReference>
<accession>A0A8J3ZNM7</accession>
<organism evidence="1 2">
    <name type="scientific">Virgisporangium ochraceum</name>
    <dbReference type="NCBI Taxonomy" id="65505"/>
    <lineage>
        <taxon>Bacteria</taxon>
        <taxon>Bacillati</taxon>
        <taxon>Actinomycetota</taxon>
        <taxon>Actinomycetes</taxon>
        <taxon>Micromonosporales</taxon>
        <taxon>Micromonosporaceae</taxon>
        <taxon>Virgisporangium</taxon>
    </lineage>
</organism>
<dbReference type="EMBL" id="BOPH01000017">
    <property type="protein sequence ID" value="GIJ66232.1"/>
    <property type="molecule type" value="Genomic_DNA"/>
</dbReference>
<gene>
    <name evidence="1" type="ORF">Voc01_011490</name>
</gene>